<reference evidence="2" key="1">
    <citation type="submission" date="2025-08" db="UniProtKB">
        <authorList>
            <consortium name="Ensembl"/>
        </authorList>
    </citation>
    <scope>IDENTIFICATION</scope>
</reference>
<keyword evidence="3" id="KW-1185">Reference proteome</keyword>
<dbReference type="InterPro" id="IPR000225">
    <property type="entry name" value="Armadillo"/>
</dbReference>
<feature type="domain" description="IBB" evidence="1">
    <location>
        <begin position="5"/>
        <end position="59"/>
    </location>
</feature>
<dbReference type="GeneTree" id="ENSGT00390000008104"/>
<dbReference type="SUPFAM" id="SSF48371">
    <property type="entry name" value="ARM repeat"/>
    <property type="match status" value="1"/>
</dbReference>
<reference evidence="2" key="2">
    <citation type="submission" date="2025-09" db="UniProtKB">
        <authorList>
            <consortium name="Ensembl"/>
        </authorList>
    </citation>
    <scope>IDENTIFICATION</scope>
</reference>
<dbReference type="Proteomes" id="UP000694569">
    <property type="component" value="Unplaced"/>
</dbReference>
<evidence type="ECO:0000259" key="1">
    <source>
        <dbReference type="Pfam" id="PF01749"/>
    </source>
</evidence>
<dbReference type="SMART" id="SM00185">
    <property type="entry name" value="ARM"/>
    <property type="match status" value="3"/>
</dbReference>
<dbReference type="InterPro" id="IPR016024">
    <property type="entry name" value="ARM-type_fold"/>
</dbReference>
<dbReference type="InterPro" id="IPR002652">
    <property type="entry name" value="Importin-a_IBB"/>
</dbReference>
<evidence type="ECO:0000313" key="2">
    <source>
        <dbReference type="Ensembl" id="ENSLLEP00000008909.1"/>
    </source>
</evidence>
<organism evidence="2 3">
    <name type="scientific">Leptobrachium leishanense</name>
    <name type="common">Leishan spiny toad</name>
    <dbReference type="NCBI Taxonomy" id="445787"/>
    <lineage>
        <taxon>Eukaryota</taxon>
        <taxon>Metazoa</taxon>
        <taxon>Chordata</taxon>
        <taxon>Craniata</taxon>
        <taxon>Vertebrata</taxon>
        <taxon>Euteleostomi</taxon>
        <taxon>Amphibia</taxon>
        <taxon>Batrachia</taxon>
        <taxon>Anura</taxon>
        <taxon>Pelobatoidea</taxon>
        <taxon>Megophryidae</taxon>
        <taxon>Leptobrachium</taxon>
    </lineage>
</organism>
<sequence>MWRVRKQGYKTAPGLEELKRQRRIQESVLRKARREQHLISKRLLLDEATAKEPLDDLESYALSEEQVLQLILDLRHGSTEKIKSLKTLRRSLQREDVQLMFVKAEGSIQLLVGLFTSSVTELQQESIRCFHELSQSYNSAVSQSFLAATSYLITYLSGSCPEFTESCLYVLGNLIVEGEAIRNQLLLQGLIPALALCTQSPNMNVLEAVGYTLSQLLASKEAPEKIVPAVLEAKLIEGILHHIQFESEDRIRVAVEFAWSLHYIISSQVINRLLISQDLMPKLIQLLSNISALVLKSTPPDLELLICPLVRCVANLLPDVSTTGNNFQIHDGRLLAALFVFIEQYHKDHQFLLAECLWAISNLTVEEPVIASAVLHYNMVPVLMSFLLTSPEIAAMVLTILCNLAYLGPVYCEHLKQNNILQCVISLLGSTDVHVTLRCLDIMIGLFKHCPDLAVDFLNNYGLKILEPYKNEIQFHDQVQIIRNLCSMQVSYLFRYPFEVKSLDLGEFVYKPVNPDYCKTTARSAWTLPF</sequence>
<name>A0A8C5M795_9ANUR</name>
<evidence type="ECO:0000313" key="3">
    <source>
        <dbReference type="Proteomes" id="UP000694569"/>
    </source>
</evidence>
<dbReference type="InterPro" id="IPR011989">
    <property type="entry name" value="ARM-like"/>
</dbReference>
<dbReference type="PANTHER" id="PTHR16356">
    <property type="entry name" value="TRANSMEMBRANE AND COILED-COIL DOMAIN-CONTAINING PROTEIN 6 TMCO6"/>
    <property type="match status" value="1"/>
</dbReference>
<accession>A0A8C5M795</accession>
<dbReference type="Gene3D" id="1.25.10.10">
    <property type="entry name" value="Leucine-rich Repeat Variant"/>
    <property type="match status" value="1"/>
</dbReference>
<gene>
    <name evidence="2" type="primary">TMCO6</name>
</gene>
<dbReference type="PANTHER" id="PTHR16356:SF1">
    <property type="entry name" value="TRANSMEMBRANE AND COILED-COIL DOMAIN-CONTAINING PROTEIN 6"/>
    <property type="match status" value="1"/>
</dbReference>
<dbReference type="OrthoDB" id="21522at2759"/>
<dbReference type="GO" id="GO:0061608">
    <property type="term" value="F:nuclear import signal receptor activity"/>
    <property type="evidence" value="ECO:0007669"/>
    <property type="project" value="InterPro"/>
</dbReference>
<proteinExistence type="predicted"/>
<dbReference type="AlphaFoldDB" id="A0A8C5M795"/>
<dbReference type="GO" id="GO:0006606">
    <property type="term" value="P:protein import into nucleus"/>
    <property type="evidence" value="ECO:0007669"/>
    <property type="project" value="InterPro"/>
</dbReference>
<dbReference type="Pfam" id="PF01749">
    <property type="entry name" value="IBB"/>
    <property type="match status" value="1"/>
</dbReference>
<protein>
    <submittedName>
        <fullName evidence="2">Transmembrane and coiled-coil domains 6</fullName>
    </submittedName>
</protein>
<dbReference type="Ensembl" id="ENSLLET00000009259.1">
    <property type="protein sequence ID" value="ENSLLEP00000008909.1"/>
    <property type="gene ID" value="ENSLLEG00000005652.1"/>
</dbReference>